<dbReference type="NCBIfam" id="TIGR02595">
    <property type="entry name" value="PEP_CTERM"/>
    <property type="match status" value="1"/>
</dbReference>
<dbReference type="AlphaFoldDB" id="A0A517YRB4"/>
<gene>
    <name evidence="2" type="ORF">KS4_08070</name>
</gene>
<name>A0A517YRB4_9BACT</name>
<feature type="domain" description="Ice-binding protein C-terminal" evidence="1">
    <location>
        <begin position="217"/>
        <end position="238"/>
    </location>
</feature>
<reference evidence="2 3" key="1">
    <citation type="submission" date="2019-02" db="EMBL/GenBank/DDBJ databases">
        <title>Deep-cultivation of Planctomycetes and their phenomic and genomic characterization uncovers novel biology.</title>
        <authorList>
            <person name="Wiegand S."/>
            <person name="Jogler M."/>
            <person name="Boedeker C."/>
            <person name="Pinto D."/>
            <person name="Vollmers J."/>
            <person name="Rivas-Marin E."/>
            <person name="Kohn T."/>
            <person name="Peeters S.H."/>
            <person name="Heuer A."/>
            <person name="Rast P."/>
            <person name="Oberbeckmann S."/>
            <person name="Bunk B."/>
            <person name="Jeske O."/>
            <person name="Meyerdierks A."/>
            <person name="Storesund J.E."/>
            <person name="Kallscheuer N."/>
            <person name="Luecker S."/>
            <person name="Lage O.M."/>
            <person name="Pohl T."/>
            <person name="Merkel B.J."/>
            <person name="Hornburger P."/>
            <person name="Mueller R.-W."/>
            <person name="Bruemmer F."/>
            <person name="Labrenz M."/>
            <person name="Spormann A.M."/>
            <person name="Op den Camp H."/>
            <person name="Overmann J."/>
            <person name="Amann R."/>
            <person name="Jetten M.S.M."/>
            <person name="Mascher T."/>
            <person name="Medema M.H."/>
            <person name="Devos D.P."/>
            <person name="Kaster A.-K."/>
            <person name="Ovreas L."/>
            <person name="Rohde M."/>
            <person name="Galperin M.Y."/>
            <person name="Jogler C."/>
        </authorList>
    </citation>
    <scope>NUCLEOTIDE SEQUENCE [LARGE SCALE GENOMIC DNA]</scope>
    <source>
        <strain evidence="2 3">KS4</strain>
    </source>
</reference>
<evidence type="ECO:0000313" key="3">
    <source>
        <dbReference type="Proteomes" id="UP000317369"/>
    </source>
</evidence>
<sequence length="240" mass="26206">MRQLACVAGVCACALGFGLIGEVNAERYRAVLMTDFLSDKNDSDGFDFMSITGGEIIFNVQDVLTFEDNIENQGGSLTIYTGAIFESFTLFSSNGNVEVVSQLTHSAEAEVTLWDRNKTDLVFDNQHHLDVDMIQYDGMDIELEVQTDEGDPNHENLFTAGTPGPNVPNAILLPLFSNVTERDALTNDSTVSFYSDGTTYAEGSAYFLMSSLELVEVPEPASLMLLGLGSLAIFGRKRLI</sequence>
<dbReference type="InterPro" id="IPR013424">
    <property type="entry name" value="Ice-binding_C"/>
</dbReference>
<dbReference type="EMBL" id="CP036425">
    <property type="protein sequence ID" value="QDU32773.1"/>
    <property type="molecule type" value="Genomic_DNA"/>
</dbReference>
<dbReference type="RefSeq" id="WP_145074873.1">
    <property type="nucleotide sequence ID" value="NZ_CP036425.1"/>
</dbReference>
<evidence type="ECO:0000313" key="2">
    <source>
        <dbReference type="EMBL" id="QDU32773.1"/>
    </source>
</evidence>
<protein>
    <submittedName>
        <fullName evidence="2">PEP-CTERM motif protein</fullName>
    </submittedName>
</protein>
<organism evidence="2 3">
    <name type="scientific">Poriferisphaera corsica</name>
    <dbReference type="NCBI Taxonomy" id="2528020"/>
    <lineage>
        <taxon>Bacteria</taxon>
        <taxon>Pseudomonadati</taxon>
        <taxon>Planctomycetota</taxon>
        <taxon>Phycisphaerae</taxon>
        <taxon>Phycisphaerales</taxon>
        <taxon>Phycisphaeraceae</taxon>
        <taxon>Poriferisphaera</taxon>
    </lineage>
</organism>
<dbReference type="KEGG" id="pcor:KS4_08070"/>
<dbReference type="Pfam" id="PF07589">
    <property type="entry name" value="PEP-CTERM"/>
    <property type="match status" value="1"/>
</dbReference>
<proteinExistence type="predicted"/>
<evidence type="ECO:0000259" key="1">
    <source>
        <dbReference type="Pfam" id="PF07589"/>
    </source>
</evidence>
<dbReference type="Proteomes" id="UP000317369">
    <property type="component" value="Chromosome"/>
</dbReference>
<accession>A0A517YRB4</accession>
<keyword evidence="3" id="KW-1185">Reference proteome</keyword>